<dbReference type="Pfam" id="PF09955">
    <property type="entry name" value="DUF2189"/>
    <property type="match status" value="1"/>
</dbReference>
<feature type="transmembrane region" description="Helical" evidence="1">
    <location>
        <begin position="128"/>
        <end position="150"/>
    </location>
</feature>
<keyword evidence="1" id="KW-1133">Transmembrane helix</keyword>
<feature type="transmembrane region" description="Helical" evidence="1">
    <location>
        <begin position="73"/>
        <end position="96"/>
    </location>
</feature>
<feature type="transmembrane region" description="Helical" evidence="1">
    <location>
        <begin position="50"/>
        <end position="67"/>
    </location>
</feature>
<accession>A0A1H7X0X6</accession>
<dbReference type="OrthoDB" id="9809543at2"/>
<dbReference type="InterPro" id="IPR018692">
    <property type="entry name" value="DUF2189"/>
</dbReference>
<keyword evidence="1" id="KW-0472">Membrane</keyword>
<dbReference type="EMBL" id="FOAN01000009">
    <property type="protein sequence ID" value="SEM26877.1"/>
    <property type="molecule type" value="Genomic_DNA"/>
</dbReference>
<gene>
    <name evidence="2" type="ORF">SAMN04515666_109100</name>
</gene>
<organism evidence="2 3">
    <name type="scientific">Bosea lupini</name>
    <dbReference type="NCBI Taxonomy" id="1036779"/>
    <lineage>
        <taxon>Bacteria</taxon>
        <taxon>Pseudomonadati</taxon>
        <taxon>Pseudomonadota</taxon>
        <taxon>Alphaproteobacteria</taxon>
        <taxon>Hyphomicrobiales</taxon>
        <taxon>Boseaceae</taxon>
        <taxon>Bosea</taxon>
    </lineage>
</organism>
<evidence type="ECO:0000313" key="2">
    <source>
        <dbReference type="EMBL" id="SEM26877.1"/>
    </source>
</evidence>
<name>A0A1H7X0X6_9HYPH</name>
<feature type="transmembrane region" description="Helical" evidence="1">
    <location>
        <begin position="170"/>
        <end position="198"/>
    </location>
</feature>
<sequence>MADTHIHHHPMAANDAAPADALPVNEIGIADIKDALRQGYADFIAQPSHLLFIALIYPIAGILLARLTVSYNIFPLLFPLASGFALLGPFAAIGLYEISRRREAGMDTSWKHALDVVHSPGIGQIATLGALLMGVFLAWLFSAWIIYRWLMGDVPLDSFAGFMTPLLTTANGWTMIILGNALGLLFAILVFSMTVISFPLMLDRHVSMATAVKTSMAAVEKSPRGMLYWALTITALLVLGSLPVLVGLIIVMPILGHASWHLYRKVVPR</sequence>
<evidence type="ECO:0000313" key="3">
    <source>
        <dbReference type="Proteomes" id="UP000199664"/>
    </source>
</evidence>
<evidence type="ECO:0000256" key="1">
    <source>
        <dbReference type="SAM" id="Phobius"/>
    </source>
</evidence>
<protein>
    <submittedName>
        <fullName evidence="2">Uncharacterized membrane protein</fullName>
    </submittedName>
</protein>
<dbReference type="Proteomes" id="UP000199664">
    <property type="component" value="Unassembled WGS sequence"/>
</dbReference>
<proteinExistence type="predicted"/>
<dbReference type="STRING" id="1036779.SAMN04515666_109100"/>
<keyword evidence="3" id="KW-1185">Reference proteome</keyword>
<reference evidence="3" key="1">
    <citation type="submission" date="2016-10" db="EMBL/GenBank/DDBJ databases">
        <authorList>
            <person name="Varghese N."/>
            <person name="Submissions S."/>
        </authorList>
    </citation>
    <scope>NUCLEOTIDE SEQUENCE [LARGE SCALE GENOMIC DNA]</scope>
    <source>
        <strain evidence="3">LMG 26383,CCUG 61248,R- 45681</strain>
    </source>
</reference>
<keyword evidence="1" id="KW-0812">Transmembrane</keyword>
<dbReference type="AlphaFoldDB" id="A0A1H7X0X6"/>
<feature type="transmembrane region" description="Helical" evidence="1">
    <location>
        <begin position="226"/>
        <end position="255"/>
    </location>
</feature>